<dbReference type="Gene3D" id="3.30.70.270">
    <property type="match status" value="1"/>
</dbReference>
<comment type="catalytic activity">
    <reaction evidence="1">
        <text>3',3'-c-di-GMP + H2O = 5'-phosphoguanylyl(3'-&gt;5')guanosine + H(+)</text>
        <dbReference type="Rhea" id="RHEA:24902"/>
        <dbReference type="ChEBI" id="CHEBI:15377"/>
        <dbReference type="ChEBI" id="CHEBI:15378"/>
        <dbReference type="ChEBI" id="CHEBI:58754"/>
        <dbReference type="ChEBI" id="CHEBI:58805"/>
        <dbReference type="EC" id="3.1.4.52"/>
    </reaction>
    <physiologicalReaction direction="left-to-right" evidence="1">
        <dbReference type="Rhea" id="RHEA:24903"/>
    </physiologicalReaction>
</comment>
<dbReference type="GO" id="GO:0007165">
    <property type="term" value="P:signal transduction"/>
    <property type="evidence" value="ECO:0007669"/>
    <property type="project" value="InterPro"/>
</dbReference>
<dbReference type="InterPro" id="IPR001610">
    <property type="entry name" value="PAC"/>
</dbReference>
<proteinExistence type="predicted"/>
<dbReference type="STRING" id="1452487.AVW16_09640"/>
<dbReference type="FunFam" id="3.20.20.450:FF:000001">
    <property type="entry name" value="Cyclic di-GMP phosphodiesterase yahA"/>
    <property type="match status" value="1"/>
</dbReference>
<dbReference type="NCBIfam" id="TIGR00254">
    <property type="entry name" value="GGDEF"/>
    <property type="match status" value="1"/>
</dbReference>
<dbReference type="RefSeq" id="WP_066611453.1">
    <property type="nucleotide sequence ID" value="NZ_LQQU01000017.1"/>
</dbReference>
<dbReference type="InterPro" id="IPR000700">
    <property type="entry name" value="PAS-assoc_C"/>
</dbReference>
<feature type="transmembrane region" description="Helical" evidence="2">
    <location>
        <begin position="23"/>
        <end position="44"/>
    </location>
</feature>
<evidence type="ECO:0000256" key="1">
    <source>
        <dbReference type="ARBA" id="ARBA00051114"/>
    </source>
</evidence>
<dbReference type="InterPro" id="IPR000014">
    <property type="entry name" value="PAS"/>
</dbReference>
<dbReference type="PANTHER" id="PTHR44757:SF2">
    <property type="entry name" value="BIOFILM ARCHITECTURE MAINTENANCE PROTEIN MBAA"/>
    <property type="match status" value="1"/>
</dbReference>
<dbReference type="AlphaFoldDB" id="A0A165FAT4"/>
<dbReference type="PROSITE" id="PS50887">
    <property type="entry name" value="GGDEF"/>
    <property type="match status" value="1"/>
</dbReference>
<dbReference type="PROSITE" id="PS50883">
    <property type="entry name" value="EAL"/>
    <property type="match status" value="1"/>
</dbReference>
<dbReference type="SUPFAM" id="SSF55785">
    <property type="entry name" value="PYP-like sensor domain (PAS domain)"/>
    <property type="match status" value="2"/>
</dbReference>
<dbReference type="PROSITE" id="PS50885">
    <property type="entry name" value="HAMP"/>
    <property type="match status" value="1"/>
</dbReference>
<feature type="domain" description="PAS" evidence="3">
    <location>
        <begin position="381"/>
        <end position="426"/>
    </location>
</feature>
<feature type="domain" description="HAMP" evidence="6">
    <location>
        <begin position="180"/>
        <end position="232"/>
    </location>
</feature>
<dbReference type="SMART" id="SM00052">
    <property type="entry name" value="EAL"/>
    <property type="match status" value="1"/>
</dbReference>
<dbReference type="CDD" id="cd01949">
    <property type="entry name" value="GGDEF"/>
    <property type="match status" value="1"/>
</dbReference>
<comment type="caution">
    <text evidence="8">The sequence shown here is derived from an EMBL/GenBank/DDBJ whole genome shotgun (WGS) entry which is preliminary data.</text>
</comment>
<feature type="domain" description="GGDEF" evidence="7">
    <location>
        <begin position="538"/>
        <end position="671"/>
    </location>
</feature>
<organism evidence="8 9">
    <name type="scientific">Crenobacter luteus</name>
    <dbReference type="NCBI Taxonomy" id="1452487"/>
    <lineage>
        <taxon>Bacteria</taxon>
        <taxon>Pseudomonadati</taxon>
        <taxon>Pseudomonadota</taxon>
        <taxon>Betaproteobacteria</taxon>
        <taxon>Neisseriales</taxon>
        <taxon>Neisseriaceae</taxon>
        <taxon>Crenobacter</taxon>
    </lineage>
</organism>
<keyword evidence="2" id="KW-1133">Transmembrane helix</keyword>
<feature type="transmembrane region" description="Helical" evidence="2">
    <location>
        <begin position="159"/>
        <end position="178"/>
    </location>
</feature>
<evidence type="ECO:0000256" key="2">
    <source>
        <dbReference type="SAM" id="Phobius"/>
    </source>
</evidence>
<keyword evidence="2" id="KW-0472">Membrane</keyword>
<dbReference type="Gene3D" id="6.10.340.10">
    <property type="match status" value="1"/>
</dbReference>
<dbReference type="InterPro" id="IPR043128">
    <property type="entry name" value="Rev_trsase/Diguanyl_cyclase"/>
</dbReference>
<dbReference type="SMART" id="SM00304">
    <property type="entry name" value="HAMP"/>
    <property type="match status" value="1"/>
</dbReference>
<feature type="domain" description="PAC" evidence="4">
    <location>
        <begin position="332"/>
        <end position="384"/>
    </location>
</feature>
<dbReference type="InterPro" id="IPR000160">
    <property type="entry name" value="GGDEF_dom"/>
</dbReference>
<keyword evidence="9" id="KW-1185">Reference proteome</keyword>
<dbReference type="FunFam" id="3.30.70.270:FF:000001">
    <property type="entry name" value="Diguanylate cyclase domain protein"/>
    <property type="match status" value="1"/>
</dbReference>
<protein>
    <submittedName>
        <fullName evidence="8">Diguanylate cyclase</fullName>
    </submittedName>
</protein>
<evidence type="ECO:0000259" key="6">
    <source>
        <dbReference type="PROSITE" id="PS50885"/>
    </source>
</evidence>
<dbReference type="GO" id="GO:0016020">
    <property type="term" value="C:membrane"/>
    <property type="evidence" value="ECO:0007669"/>
    <property type="project" value="InterPro"/>
</dbReference>
<accession>A0A165FAT4</accession>
<dbReference type="InterPro" id="IPR035919">
    <property type="entry name" value="EAL_sf"/>
</dbReference>
<dbReference type="CDD" id="cd01948">
    <property type="entry name" value="EAL"/>
    <property type="match status" value="1"/>
</dbReference>
<dbReference type="InterPro" id="IPR052155">
    <property type="entry name" value="Biofilm_reg_signaling"/>
</dbReference>
<name>A0A165FAT4_9NEIS</name>
<evidence type="ECO:0000313" key="9">
    <source>
        <dbReference type="Proteomes" id="UP000076625"/>
    </source>
</evidence>
<feature type="domain" description="PAC" evidence="4">
    <location>
        <begin position="454"/>
        <end position="506"/>
    </location>
</feature>
<dbReference type="Proteomes" id="UP000076625">
    <property type="component" value="Unassembled WGS sequence"/>
</dbReference>
<dbReference type="Gene3D" id="3.20.20.450">
    <property type="entry name" value="EAL domain"/>
    <property type="match status" value="1"/>
</dbReference>
<evidence type="ECO:0000259" key="4">
    <source>
        <dbReference type="PROSITE" id="PS50113"/>
    </source>
</evidence>
<dbReference type="SMART" id="SM00086">
    <property type="entry name" value="PAC"/>
    <property type="match status" value="2"/>
</dbReference>
<dbReference type="SUPFAM" id="SSF158472">
    <property type="entry name" value="HAMP domain-like"/>
    <property type="match status" value="1"/>
</dbReference>
<dbReference type="GO" id="GO:0071111">
    <property type="term" value="F:cyclic-guanylate-specific phosphodiesterase activity"/>
    <property type="evidence" value="ECO:0007669"/>
    <property type="project" value="UniProtKB-EC"/>
</dbReference>
<dbReference type="InterPro" id="IPR029787">
    <property type="entry name" value="Nucleotide_cyclase"/>
</dbReference>
<dbReference type="InterPro" id="IPR001633">
    <property type="entry name" value="EAL_dom"/>
</dbReference>
<dbReference type="Gene3D" id="3.30.450.20">
    <property type="entry name" value="PAS domain"/>
    <property type="match status" value="2"/>
</dbReference>
<dbReference type="InterPro" id="IPR003660">
    <property type="entry name" value="HAMP_dom"/>
</dbReference>
<dbReference type="PROSITE" id="PS50113">
    <property type="entry name" value="PAC"/>
    <property type="match status" value="2"/>
</dbReference>
<dbReference type="SUPFAM" id="SSF141868">
    <property type="entry name" value="EAL domain-like"/>
    <property type="match status" value="1"/>
</dbReference>
<dbReference type="InterPro" id="IPR035965">
    <property type="entry name" value="PAS-like_dom_sf"/>
</dbReference>
<dbReference type="SMART" id="SM00091">
    <property type="entry name" value="PAS"/>
    <property type="match status" value="2"/>
</dbReference>
<dbReference type="Pfam" id="PF00990">
    <property type="entry name" value="GGDEF"/>
    <property type="match status" value="1"/>
</dbReference>
<dbReference type="GO" id="GO:0071732">
    <property type="term" value="P:cellular response to nitric oxide"/>
    <property type="evidence" value="ECO:0007669"/>
    <property type="project" value="UniProtKB-ARBA"/>
</dbReference>
<dbReference type="PROSITE" id="PS50112">
    <property type="entry name" value="PAS"/>
    <property type="match status" value="1"/>
</dbReference>
<dbReference type="SMART" id="SM00267">
    <property type="entry name" value="GGDEF"/>
    <property type="match status" value="1"/>
</dbReference>
<feature type="domain" description="EAL" evidence="5">
    <location>
        <begin position="680"/>
        <end position="934"/>
    </location>
</feature>
<dbReference type="EMBL" id="LQQU01000017">
    <property type="protein sequence ID" value="KZE32649.1"/>
    <property type="molecule type" value="Genomic_DNA"/>
</dbReference>
<sequence>MAIPHLAADKKRPALRRLTLRQMFLIAVVLGLLIPALLITLVGFSEQRDRLTQRLETDQRRLLDIVALGMQEPLWNLSRQAGSPLLASVMDDARVIAIRVTDTQSNTVFLSSLRSERRLGGVAFVQKPVLYRGEEIGQVSIEFDTEHLAIELNKQLKNLILLVIAQLALSGLLIFWLLQSRFFRPMQTLTEQATQLAGLKLDEPFIWSRGDELGRLGNHLEWTRAELKRLIGELRAKTQALETDMTRRREVEEALRRSEGKYRELFWSNLDGIVISSLDGQVLDANPAFLNLMCYSLDQLKLQNFWTLVASDSEPVERFNLDNKVMRFGYCDDFEAVYINRLGNPVPVSVKTVAMRDAGGRISAVWRMVRDISERREAEERMQLASKVFENTVEGIMITDPDLRIRSVNRAFTKITGYSEDEVLGKKPSVLSSGRHEQPFYESMWQHLSEHGAWQGEVWNRRKDGEVYPEWLAINAVRGVAGEITHYVAVFSDLSERKAADERIQFLAHFDVLTNLPNRSHMQDRAEIAIQNALRDGHQLALLLLDLDRFKTINESLGHSAGDALLQAATERIKHSLAPGAMLARQGGDEFIILLPRLAEPAEAAAVAETVREAFAAAFDVHGHRLTITPSIGISVFPDDGRDFETLVRNADAAMYLAKSSGRNSYKFYTADLNARAREILAIESQLRFALERDEFVLHYQPLVDMHSGRVVGAEALIRWQHPNLGLIGPAGFIQVAEERGFIVQIGNWVIREACRQLAEWLARGLPAVKVSVNLSALQFRQQELSTVIEDALAEHGLSGDCLDVEVTETVVMEDAEATLAAIERIKGMGLSLSVDDFGTGYSSLSYLKRFKADKIKIDRSFVRDIPGDSDDAAITRAIINMAKFLNMKVVAEGVETREQWDFLAGEGCDLVQGFLVAKPMPAADFAARYGKTPRVELAELGL</sequence>
<dbReference type="SUPFAM" id="SSF55073">
    <property type="entry name" value="Nucleotide cyclase"/>
    <property type="match status" value="1"/>
</dbReference>
<keyword evidence="2" id="KW-0812">Transmembrane</keyword>
<evidence type="ECO:0000259" key="7">
    <source>
        <dbReference type="PROSITE" id="PS50887"/>
    </source>
</evidence>
<dbReference type="CDD" id="cd00130">
    <property type="entry name" value="PAS"/>
    <property type="match status" value="2"/>
</dbReference>
<dbReference type="Pfam" id="PF00563">
    <property type="entry name" value="EAL"/>
    <property type="match status" value="1"/>
</dbReference>
<evidence type="ECO:0000259" key="5">
    <source>
        <dbReference type="PROSITE" id="PS50883"/>
    </source>
</evidence>
<dbReference type="OrthoDB" id="9813903at2"/>
<reference evidence="9" key="1">
    <citation type="submission" date="2016-01" db="EMBL/GenBank/DDBJ databases">
        <title>Draft genome of Chromobacterium sp. F49.</title>
        <authorList>
            <person name="Hong K.W."/>
        </authorList>
    </citation>
    <scope>NUCLEOTIDE SEQUENCE [LARGE SCALE GENOMIC DNA]</scope>
    <source>
        <strain evidence="9">CN10</strain>
    </source>
</reference>
<dbReference type="PANTHER" id="PTHR44757">
    <property type="entry name" value="DIGUANYLATE CYCLASE DGCP"/>
    <property type="match status" value="1"/>
</dbReference>
<dbReference type="Pfam" id="PF13426">
    <property type="entry name" value="PAS_9"/>
    <property type="match status" value="2"/>
</dbReference>
<evidence type="ECO:0000259" key="3">
    <source>
        <dbReference type="PROSITE" id="PS50112"/>
    </source>
</evidence>
<evidence type="ECO:0000313" key="8">
    <source>
        <dbReference type="EMBL" id="KZE32649.1"/>
    </source>
</evidence>
<dbReference type="NCBIfam" id="TIGR00229">
    <property type="entry name" value="sensory_box"/>
    <property type="match status" value="2"/>
</dbReference>
<gene>
    <name evidence="8" type="ORF">AVW16_09640</name>
</gene>